<keyword evidence="1" id="KW-0472">Membrane</keyword>
<accession>A0A9D2G9J6</accession>
<feature type="transmembrane region" description="Helical" evidence="1">
    <location>
        <begin position="12"/>
        <end position="34"/>
    </location>
</feature>
<proteinExistence type="predicted"/>
<evidence type="ECO:0000313" key="2">
    <source>
        <dbReference type="EMBL" id="HIZ74697.1"/>
    </source>
</evidence>
<organism evidence="2 3">
    <name type="scientific">Candidatus Mediterraneibacter stercoravium</name>
    <dbReference type="NCBI Taxonomy" id="2838685"/>
    <lineage>
        <taxon>Bacteria</taxon>
        <taxon>Bacillati</taxon>
        <taxon>Bacillota</taxon>
        <taxon>Clostridia</taxon>
        <taxon>Lachnospirales</taxon>
        <taxon>Lachnospiraceae</taxon>
        <taxon>Mediterraneibacter</taxon>
    </lineage>
</organism>
<feature type="transmembrane region" description="Helical" evidence="1">
    <location>
        <begin position="340"/>
        <end position="359"/>
    </location>
</feature>
<evidence type="ECO:0000256" key="1">
    <source>
        <dbReference type="SAM" id="Phobius"/>
    </source>
</evidence>
<name>A0A9D2G9J6_9FIRM</name>
<comment type="caution">
    <text evidence="2">The sequence shown here is derived from an EMBL/GenBank/DDBJ whole genome shotgun (WGS) entry which is preliminary data.</text>
</comment>
<dbReference type="AlphaFoldDB" id="A0A9D2G9J6"/>
<evidence type="ECO:0000313" key="3">
    <source>
        <dbReference type="Proteomes" id="UP000824116"/>
    </source>
</evidence>
<feature type="transmembrane region" description="Helical" evidence="1">
    <location>
        <begin position="315"/>
        <end position="334"/>
    </location>
</feature>
<protein>
    <submittedName>
        <fullName evidence="2">ABC transporter permease</fullName>
    </submittedName>
</protein>
<feature type="transmembrane region" description="Helical" evidence="1">
    <location>
        <begin position="206"/>
        <end position="225"/>
    </location>
</feature>
<sequence>MRLYRMELYKLLCRKFFVISIALTLGILFVYFYFVNVGDERSVVDGHVYTGLQAVRTDREITEEYAGILTDRKAEQIIETYGFPSKVEEYYGGFRDENYLNGFVTEYLGNGYMRDWEDYKVSTALSPIADTELGRAAEITGMETTLDYTGGWAVFLDTLQLGMILGSVLILIGVSPVFAEERQNKTAAIILTSAEGKEKGVRAKTAAAFTVSAMIYTGIVLYVFLGVRLVYGFSGGDCMLGLVKGYHLNAENAVTMTAVGRFAGVELILDFLALNSLCALTVCVSAYFETTFHTVVISCTGWIAPLLFRIMFRGGGYLIIAGTPLFLVMPGVLIDVYRMLFIPVGVAAGMLVFCTGHGMRKYALLSQSMKA</sequence>
<dbReference type="Proteomes" id="UP000824116">
    <property type="component" value="Unassembled WGS sequence"/>
</dbReference>
<dbReference type="EMBL" id="DXAY01000131">
    <property type="protein sequence ID" value="HIZ74697.1"/>
    <property type="molecule type" value="Genomic_DNA"/>
</dbReference>
<keyword evidence="1" id="KW-1133">Transmembrane helix</keyword>
<keyword evidence="1" id="KW-0812">Transmembrane</keyword>
<gene>
    <name evidence="2" type="ORF">H9723_05560</name>
</gene>
<reference evidence="2" key="2">
    <citation type="submission" date="2021-04" db="EMBL/GenBank/DDBJ databases">
        <authorList>
            <person name="Gilroy R."/>
        </authorList>
    </citation>
    <scope>NUCLEOTIDE SEQUENCE</scope>
    <source>
        <strain evidence="2">CHK196-3914</strain>
    </source>
</reference>
<reference evidence="2" key="1">
    <citation type="journal article" date="2021" name="PeerJ">
        <title>Extensive microbial diversity within the chicken gut microbiome revealed by metagenomics and culture.</title>
        <authorList>
            <person name="Gilroy R."/>
            <person name="Ravi A."/>
            <person name="Getino M."/>
            <person name="Pursley I."/>
            <person name="Horton D.L."/>
            <person name="Alikhan N.F."/>
            <person name="Baker D."/>
            <person name="Gharbi K."/>
            <person name="Hall N."/>
            <person name="Watson M."/>
            <person name="Adriaenssens E.M."/>
            <person name="Foster-Nyarko E."/>
            <person name="Jarju S."/>
            <person name="Secka A."/>
            <person name="Antonio M."/>
            <person name="Oren A."/>
            <person name="Chaudhuri R.R."/>
            <person name="La Ragione R."/>
            <person name="Hildebrand F."/>
            <person name="Pallen M.J."/>
        </authorList>
    </citation>
    <scope>NUCLEOTIDE SEQUENCE</scope>
    <source>
        <strain evidence="2">CHK196-3914</strain>
    </source>
</reference>
<feature type="transmembrane region" description="Helical" evidence="1">
    <location>
        <begin position="290"/>
        <end position="308"/>
    </location>
</feature>
<feature type="transmembrane region" description="Helical" evidence="1">
    <location>
        <begin position="159"/>
        <end position="179"/>
    </location>
</feature>